<accession>A0A7T7XNF6</accession>
<dbReference type="GO" id="GO:0005975">
    <property type="term" value="P:carbohydrate metabolic process"/>
    <property type="evidence" value="ECO:0007669"/>
    <property type="project" value="InterPro"/>
</dbReference>
<dbReference type="SUPFAM" id="SSF51445">
    <property type="entry name" value="(Trans)glycosidases"/>
    <property type="match status" value="1"/>
</dbReference>
<dbReference type="EMBL" id="CP067089">
    <property type="protein sequence ID" value="QQO09570.1"/>
    <property type="molecule type" value="Genomic_DNA"/>
</dbReference>
<reference evidence="2" key="1">
    <citation type="submission" date="2021-01" db="EMBL/GenBank/DDBJ databases">
        <title>Description of Breznakiella homolactica.</title>
        <authorList>
            <person name="Song Y."/>
            <person name="Brune A."/>
        </authorList>
    </citation>
    <scope>NUCLEOTIDE SEQUENCE</scope>
    <source>
        <strain evidence="2">RmG30</strain>
    </source>
</reference>
<evidence type="ECO:0000313" key="3">
    <source>
        <dbReference type="Proteomes" id="UP000595917"/>
    </source>
</evidence>
<dbReference type="Gene3D" id="3.20.20.80">
    <property type="entry name" value="Glycosidases"/>
    <property type="match status" value="1"/>
</dbReference>
<dbReference type="InterPro" id="IPR006047">
    <property type="entry name" value="GH13_cat_dom"/>
</dbReference>
<organism evidence="2 3">
    <name type="scientific">Breznakiella homolactica</name>
    <dbReference type="NCBI Taxonomy" id="2798577"/>
    <lineage>
        <taxon>Bacteria</taxon>
        <taxon>Pseudomonadati</taxon>
        <taxon>Spirochaetota</taxon>
        <taxon>Spirochaetia</taxon>
        <taxon>Spirochaetales</taxon>
        <taxon>Breznakiellaceae</taxon>
        <taxon>Breznakiella</taxon>
    </lineage>
</organism>
<sequence length="742" mass="85573">MSVTIKDGKILFSAGKFNLEFSEKNGAWTGFSAEGKTILRGSSGLAPITLTLNGVMTQTFGREQVWSVRDCTEVGADFLLNNYKEEKDTLILTYGNKEWTITETFAYNASKVRVERTFRIAHHGEKEELMRWTATRMPVIADEDDWLMEMPGFASFLHEKVNYGYCGSMKRVFEDTHPAPDWNAGVIGLAQKGFHMISQLYAGDTMPIYWRIWRGMTGTWFEQKWLSGCRIAPADEITLETQYLYAGKGEFLEGLNNVSAFLDEAGLVLKDRTPDWGKEVFICEAHVGVKKYRDESRWHKAYPTEKDMYDDLEYLKEFGYTVLELMPKFPWPGYVVYDYYNILQCYGDPVWIKKIIDKCHELGMRVFFDIVLHGVMDRESIKYMGELRAADANRAPDDPIWDRHPMLEEHPDWFMRQENGEFAHTYTHAFDLRKKEVRKYLEDVFAYYVREWDVDGFRVDAPSWSSFPNYDKGLPYHGYESFLGAYGLLVNARRVCREIKPDCVFFTEPTGPLPGSSCELAYIYDEIWVYDNIYRPDPKFGVTSLSFFNHPDMRYLNAGEIADWFAMRQKVLPSTLIKVHFCDAHDTHELCSRKGIYRRELFGIEQARNLFAYCCLAPGGGILNFSEAEKGSEVIYRTLIATRKKVPALLRGSCDYLAIKADADMVFTMLRDYEGQVVIPVLNFSGEDLKEVKIDVSALGLEKGKEYVFYDHFSSKRKTVKGGESLDVSLAGWGYQAWELLK</sequence>
<evidence type="ECO:0000259" key="1">
    <source>
        <dbReference type="SMART" id="SM00642"/>
    </source>
</evidence>
<dbReference type="PANTHER" id="PTHR10357:SF199">
    <property type="entry name" value="ALPHA AMYLASE CATALYTIC REGION"/>
    <property type="match status" value="1"/>
</dbReference>
<dbReference type="RefSeq" id="WP_215626873.1">
    <property type="nucleotide sequence ID" value="NZ_CP067089.2"/>
</dbReference>
<dbReference type="PANTHER" id="PTHR10357">
    <property type="entry name" value="ALPHA-AMYLASE FAMILY MEMBER"/>
    <property type="match status" value="1"/>
</dbReference>
<dbReference type="Pfam" id="PF00128">
    <property type="entry name" value="Alpha-amylase"/>
    <property type="match status" value="1"/>
</dbReference>
<dbReference type="KEGG" id="bhc:JFL75_01230"/>
<dbReference type="Proteomes" id="UP000595917">
    <property type="component" value="Chromosome"/>
</dbReference>
<dbReference type="InterPro" id="IPR017853">
    <property type="entry name" value="GH"/>
</dbReference>
<protein>
    <recommendedName>
        <fullName evidence="1">Glycosyl hydrolase family 13 catalytic domain-containing protein</fullName>
    </recommendedName>
</protein>
<keyword evidence="3" id="KW-1185">Reference proteome</keyword>
<evidence type="ECO:0000313" key="2">
    <source>
        <dbReference type="EMBL" id="QQO09570.1"/>
    </source>
</evidence>
<dbReference type="SMART" id="SM00642">
    <property type="entry name" value="Aamy"/>
    <property type="match status" value="1"/>
</dbReference>
<name>A0A7T7XNF6_9SPIR</name>
<dbReference type="InterPro" id="IPR013780">
    <property type="entry name" value="Glyco_hydro_b"/>
</dbReference>
<gene>
    <name evidence="2" type="ORF">JFL75_01230</name>
</gene>
<dbReference type="AlphaFoldDB" id="A0A7T7XNF6"/>
<feature type="domain" description="Glycosyl hydrolase family 13 catalytic" evidence="1">
    <location>
        <begin position="286"/>
        <end position="643"/>
    </location>
</feature>
<dbReference type="Gene3D" id="2.60.40.1180">
    <property type="entry name" value="Golgi alpha-mannosidase II"/>
    <property type="match status" value="1"/>
</dbReference>
<proteinExistence type="predicted"/>